<sequence>MGDGGTGPSEPVGPKPVARAVESLGWLTESALQPRKRRAIDGVTPGTLIDLKAQLYRTQEEARLAAEAEGGKPPRRKTGKDVVIKNPGVEERDQKDRLHVKSTADRASECYAALERKADLYNRIMRGEVRDDDDIYEVDFLRKGSGHDREGPQPPGEELGEAGRVAGNSQEQQEDRKRADHGDYDSELERDERRKQQKELILEQAELTKEGRERAIRLKARRSAQMQRKRDRLKAAFIKKKMKKLKAQMHAAPERQDAKDTSDREEAADSDVEKSS</sequence>
<feature type="compositionally biased region" description="Basic and acidic residues" evidence="2">
    <location>
        <begin position="139"/>
        <end position="151"/>
    </location>
</feature>
<dbReference type="GO" id="GO:0005634">
    <property type="term" value="C:nucleus"/>
    <property type="evidence" value="ECO:0007669"/>
    <property type="project" value="TreeGrafter"/>
</dbReference>
<feature type="compositionally biased region" description="Basic and acidic residues" evidence="2">
    <location>
        <begin position="190"/>
        <end position="216"/>
    </location>
</feature>
<evidence type="ECO:0000256" key="2">
    <source>
        <dbReference type="SAM" id="MobiDB-lite"/>
    </source>
</evidence>
<dbReference type="Proteomes" id="UP000708148">
    <property type="component" value="Unassembled WGS sequence"/>
</dbReference>
<dbReference type="AlphaFoldDB" id="A0A8S1J4M2"/>
<gene>
    <name evidence="3" type="ORF">OSTQU699_LOCUS7753</name>
</gene>
<feature type="region of interest" description="Disordered" evidence="2">
    <location>
        <begin position="243"/>
        <end position="276"/>
    </location>
</feature>
<evidence type="ECO:0000313" key="4">
    <source>
        <dbReference type="Proteomes" id="UP000708148"/>
    </source>
</evidence>
<accession>A0A8S1J4M2</accession>
<keyword evidence="1" id="KW-0175">Coiled coil</keyword>
<feature type="compositionally biased region" description="Basic and acidic residues" evidence="2">
    <location>
        <begin position="79"/>
        <end position="105"/>
    </location>
</feature>
<dbReference type="PANTHER" id="PTHR15885">
    <property type="entry name" value="COILED-COIL DOMAIN-CONTAINING PROTEIN 174"/>
    <property type="match status" value="1"/>
</dbReference>
<feature type="compositionally biased region" description="Basic and acidic residues" evidence="2">
    <location>
        <begin position="173"/>
        <end position="184"/>
    </location>
</feature>
<dbReference type="PANTHER" id="PTHR15885:SF1">
    <property type="entry name" value="COILED-COIL DOMAIN-CONTAINING PROTEIN 174"/>
    <property type="match status" value="1"/>
</dbReference>
<proteinExistence type="predicted"/>
<feature type="region of interest" description="Disordered" evidence="2">
    <location>
        <begin position="64"/>
        <end position="105"/>
    </location>
</feature>
<comment type="caution">
    <text evidence="3">The sequence shown here is derived from an EMBL/GenBank/DDBJ whole genome shotgun (WGS) entry which is preliminary data.</text>
</comment>
<dbReference type="OrthoDB" id="333551at2759"/>
<keyword evidence="4" id="KW-1185">Reference proteome</keyword>
<organism evidence="3 4">
    <name type="scientific">Ostreobium quekettii</name>
    <dbReference type="NCBI Taxonomy" id="121088"/>
    <lineage>
        <taxon>Eukaryota</taxon>
        <taxon>Viridiplantae</taxon>
        <taxon>Chlorophyta</taxon>
        <taxon>core chlorophytes</taxon>
        <taxon>Ulvophyceae</taxon>
        <taxon>TCBD clade</taxon>
        <taxon>Bryopsidales</taxon>
        <taxon>Ostreobineae</taxon>
        <taxon>Ostreobiaceae</taxon>
        <taxon>Ostreobium</taxon>
    </lineage>
</organism>
<dbReference type="EMBL" id="CAJHUC010001811">
    <property type="protein sequence ID" value="CAD7702396.1"/>
    <property type="molecule type" value="Genomic_DNA"/>
</dbReference>
<feature type="compositionally biased region" description="Basic and acidic residues" evidence="2">
    <location>
        <begin position="252"/>
        <end position="276"/>
    </location>
</feature>
<feature type="region of interest" description="Disordered" evidence="2">
    <location>
        <begin position="135"/>
        <end position="231"/>
    </location>
</feature>
<name>A0A8S1J4M2_9CHLO</name>
<evidence type="ECO:0000313" key="3">
    <source>
        <dbReference type="EMBL" id="CAD7702396.1"/>
    </source>
</evidence>
<reference evidence="3" key="1">
    <citation type="submission" date="2020-12" db="EMBL/GenBank/DDBJ databases">
        <authorList>
            <person name="Iha C."/>
        </authorList>
    </citation>
    <scope>NUCLEOTIDE SEQUENCE</scope>
</reference>
<feature type="compositionally biased region" description="Basic residues" evidence="2">
    <location>
        <begin position="217"/>
        <end position="231"/>
    </location>
</feature>
<protein>
    <submittedName>
        <fullName evidence="3">Uncharacterized protein</fullName>
    </submittedName>
</protein>
<dbReference type="InterPro" id="IPR025066">
    <property type="entry name" value="CCDC174-like"/>
</dbReference>
<evidence type="ECO:0000256" key="1">
    <source>
        <dbReference type="ARBA" id="ARBA00023054"/>
    </source>
</evidence>